<proteinExistence type="predicted"/>
<comment type="caution">
    <text evidence="2">The sequence shown here is derived from an EMBL/GenBank/DDBJ whole genome shotgun (WGS) entry which is preliminary data.</text>
</comment>
<reference evidence="2" key="1">
    <citation type="journal article" date="2021" name="Front. Microbiol.">
        <title>Comprehensive Comparative Genomics and Phenotyping of Methylobacterium Species.</title>
        <authorList>
            <person name="Alessa O."/>
            <person name="Ogura Y."/>
            <person name="Fujitani Y."/>
            <person name="Takami H."/>
            <person name="Hayashi T."/>
            <person name="Sahin N."/>
            <person name="Tani A."/>
        </authorList>
    </citation>
    <scope>NUCLEOTIDE SEQUENCE</scope>
    <source>
        <strain evidence="2">NBRC 15686</strain>
    </source>
</reference>
<feature type="signal peptide" evidence="1">
    <location>
        <begin position="1"/>
        <end position="20"/>
    </location>
</feature>
<dbReference type="RefSeq" id="WP_238222751.1">
    <property type="nucleotide sequence ID" value="NZ_BAAADH010000001.1"/>
</dbReference>
<gene>
    <name evidence="2" type="ORF">LNAOJCKE_0944</name>
</gene>
<evidence type="ECO:0008006" key="4">
    <source>
        <dbReference type="Google" id="ProtNLM"/>
    </source>
</evidence>
<dbReference type="EMBL" id="BPRC01000001">
    <property type="protein sequence ID" value="GJE63746.1"/>
    <property type="molecule type" value="Genomic_DNA"/>
</dbReference>
<evidence type="ECO:0000313" key="3">
    <source>
        <dbReference type="Proteomes" id="UP001055039"/>
    </source>
</evidence>
<organism evidence="2 3">
    <name type="scientific">Methylorubrum aminovorans</name>
    <dbReference type="NCBI Taxonomy" id="269069"/>
    <lineage>
        <taxon>Bacteria</taxon>
        <taxon>Pseudomonadati</taxon>
        <taxon>Pseudomonadota</taxon>
        <taxon>Alphaproteobacteria</taxon>
        <taxon>Hyphomicrobiales</taxon>
        <taxon>Methylobacteriaceae</taxon>
        <taxon>Methylorubrum</taxon>
    </lineage>
</organism>
<feature type="chain" id="PRO_5046067106" description="Secreted protein" evidence="1">
    <location>
        <begin position="21"/>
        <end position="130"/>
    </location>
</feature>
<protein>
    <recommendedName>
        <fullName evidence="4">Secreted protein</fullName>
    </recommendedName>
</protein>
<keyword evidence="3" id="KW-1185">Reference proteome</keyword>
<evidence type="ECO:0000256" key="1">
    <source>
        <dbReference type="SAM" id="SignalP"/>
    </source>
</evidence>
<evidence type="ECO:0000313" key="2">
    <source>
        <dbReference type="EMBL" id="GJE63746.1"/>
    </source>
</evidence>
<sequence length="130" mass="13106">MLYRLAVAAALGLAALTASADAQTAQVVPDCAGVAGVVGPGGTPRRVERYTATSNASGIATYSWTACATAPDVDIIHGWNGDQMTGGGVTAQTNSGATVLVKRSRGTLLLTTGPFETAPNTALTIRVICN</sequence>
<keyword evidence="1" id="KW-0732">Signal</keyword>
<dbReference type="Proteomes" id="UP001055039">
    <property type="component" value="Unassembled WGS sequence"/>
</dbReference>
<name>A0ABQ4U8V9_9HYPH</name>
<reference evidence="2" key="2">
    <citation type="submission" date="2021-08" db="EMBL/GenBank/DDBJ databases">
        <authorList>
            <person name="Tani A."/>
            <person name="Ola A."/>
            <person name="Ogura Y."/>
            <person name="Katsura K."/>
            <person name="Hayashi T."/>
        </authorList>
    </citation>
    <scope>NUCLEOTIDE SEQUENCE</scope>
    <source>
        <strain evidence="2">NBRC 15686</strain>
    </source>
</reference>
<accession>A0ABQ4U8V9</accession>